<evidence type="ECO:0000313" key="12">
    <source>
        <dbReference type="EMBL" id="TLU72570.1"/>
    </source>
</evidence>
<keyword evidence="5" id="KW-0274">FAD</keyword>
<protein>
    <recommendedName>
        <fullName evidence="9">D-amino-acid oxidase</fullName>
        <ecNumber evidence="8">1.4.3.3</ecNumber>
    </recommendedName>
</protein>
<dbReference type="OrthoDB" id="9790035at2"/>
<comment type="caution">
    <text evidence="12">The sequence shown here is derived from an EMBL/GenBank/DDBJ whole genome shotgun (WGS) entry which is preliminary data.</text>
</comment>
<evidence type="ECO:0000256" key="3">
    <source>
        <dbReference type="ARBA" id="ARBA00006730"/>
    </source>
</evidence>
<dbReference type="Pfam" id="PF01266">
    <property type="entry name" value="DAO"/>
    <property type="match status" value="1"/>
</dbReference>
<dbReference type="InterPro" id="IPR036188">
    <property type="entry name" value="FAD/NAD-bd_sf"/>
</dbReference>
<keyword evidence="13" id="KW-1185">Reference proteome</keyword>
<sequence>MSEPLRVLVLGAGVAGLVSALTLAERGAAVTLAERGPRIGSGASWQAGGMLAPWCEAETAPPEILLHGEASIDWWLAHVPDAAREGSLVLAPARDQGELVRFARRTEGHEWLDAEAIAVAEPSLAGRFTRALLYPREAHLDPRSALPALEARLRGLGGRVLLGADEPDRSVFDHIIDCRGFAARQTVSTLRGVRGEMLLLRCADFSLRRPVRLLHPRHPVYLVPRPDHVFMLGATMVESEQQGGITARAAMELLGAAYALHPALAEAEILETGAGLRPSYPDNMPRVQVLDARTLSVNGMHRHGYLLAPVLAAEVASLLNLQGGPELHT</sequence>
<evidence type="ECO:0000256" key="10">
    <source>
        <dbReference type="ARBA" id="ARBA00049547"/>
    </source>
</evidence>
<dbReference type="GO" id="GO:0003884">
    <property type="term" value="F:D-amino-acid oxidase activity"/>
    <property type="evidence" value="ECO:0007669"/>
    <property type="project" value="UniProtKB-EC"/>
</dbReference>
<name>A0A5R9J4L7_9PROT</name>
<evidence type="ECO:0000256" key="8">
    <source>
        <dbReference type="ARBA" id="ARBA00039101"/>
    </source>
</evidence>
<reference evidence="12 13" key="1">
    <citation type="submission" date="2019-05" db="EMBL/GenBank/DDBJ databases">
        <authorList>
            <person name="Pankratov T."/>
            <person name="Grouzdev D."/>
        </authorList>
    </citation>
    <scope>NUCLEOTIDE SEQUENCE [LARGE SCALE GENOMIC DNA]</scope>
    <source>
        <strain evidence="12 13">KEBCLARHB70R</strain>
    </source>
</reference>
<organism evidence="12 13">
    <name type="scientific">Lichenicoccus roseus</name>
    <dbReference type="NCBI Taxonomy" id="2683649"/>
    <lineage>
        <taxon>Bacteria</taxon>
        <taxon>Pseudomonadati</taxon>
        <taxon>Pseudomonadota</taxon>
        <taxon>Alphaproteobacteria</taxon>
        <taxon>Acetobacterales</taxon>
        <taxon>Acetobacteraceae</taxon>
        <taxon>Lichenicoccus</taxon>
    </lineage>
</organism>
<evidence type="ECO:0000259" key="11">
    <source>
        <dbReference type="Pfam" id="PF01266"/>
    </source>
</evidence>
<evidence type="ECO:0000256" key="1">
    <source>
        <dbReference type="ARBA" id="ARBA00001974"/>
    </source>
</evidence>
<evidence type="ECO:0000256" key="4">
    <source>
        <dbReference type="ARBA" id="ARBA00022630"/>
    </source>
</evidence>
<comment type="catalytic activity">
    <reaction evidence="10">
        <text>a D-alpha-amino acid + O2 + H2O = a 2-oxocarboxylate + H2O2 + NH4(+)</text>
        <dbReference type="Rhea" id="RHEA:21816"/>
        <dbReference type="ChEBI" id="CHEBI:15377"/>
        <dbReference type="ChEBI" id="CHEBI:15379"/>
        <dbReference type="ChEBI" id="CHEBI:16240"/>
        <dbReference type="ChEBI" id="CHEBI:28938"/>
        <dbReference type="ChEBI" id="CHEBI:35179"/>
        <dbReference type="ChEBI" id="CHEBI:59871"/>
        <dbReference type="EC" id="1.4.3.3"/>
    </reaction>
    <physiologicalReaction direction="left-to-right" evidence="10">
        <dbReference type="Rhea" id="RHEA:21817"/>
    </physiologicalReaction>
</comment>
<dbReference type="GO" id="GO:0071949">
    <property type="term" value="F:FAD binding"/>
    <property type="evidence" value="ECO:0007669"/>
    <property type="project" value="InterPro"/>
</dbReference>
<feature type="domain" description="FAD dependent oxidoreductase" evidence="11">
    <location>
        <begin position="6"/>
        <end position="318"/>
    </location>
</feature>
<keyword evidence="6" id="KW-0784">Thiamine biosynthesis</keyword>
<dbReference type="SUPFAM" id="SSF54373">
    <property type="entry name" value="FAD-linked reductases, C-terminal domain"/>
    <property type="match status" value="1"/>
</dbReference>
<dbReference type="PANTHER" id="PTHR11530:SF11">
    <property type="entry name" value="D-ASPARTATE OXIDASE"/>
    <property type="match status" value="1"/>
</dbReference>
<keyword evidence="7 12" id="KW-0560">Oxidoreductase</keyword>
<evidence type="ECO:0000256" key="5">
    <source>
        <dbReference type="ARBA" id="ARBA00022827"/>
    </source>
</evidence>
<comment type="cofactor">
    <cofactor evidence="1">
        <name>FAD</name>
        <dbReference type="ChEBI" id="CHEBI:57692"/>
    </cofactor>
</comment>
<dbReference type="EMBL" id="VCDI01000003">
    <property type="protein sequence ID" value="TLU72570.1"/>
    <property type="molecule type" value="Genomic_DNA"/>
</dbReference>
<keyword evidence="4" id="KW-0285">Flavoprotein</keyword>
<dbReference type="NCBIfam" id="TIGR02352">
    <property type="entry name" value="thiamin_ThiO"/>
    <property type="match status" value="1"/>
</dbReference>
<evidence type="ECO:0000256" key="6">
    <source>
        <dbReference type="ARBA" id="ARBA00022977"/>
    </source>
</evidence>
<dbReference type="Proteomes" id="UP000305654">
    <property type="component" value="Unassembled WGS sequence"/>
</dbReference>
<evidence type="ECO:0000313" key="13">
    <source>
        <dbReference type="Proteomes" id="UP000305654"/>
    </source>
</evidence>
<comment type="similarity">
    <text evidence="3">Belongs to the DAMOX/DASOX family.</text>
</comment>
<evidence type="ECO:0000256" key="7">
    <source>
        <dbReference type="ARBA" id="ARBA00023002"/>
    </source>
</evidence>
<dbReference type="Gene3D" id="3.50.50.60">
    <property type="entry name" value="FAD/NAD(P)-binding domain"/>
    <property type="match status" value="1"/>
</dbReference>
<dbReference type="InterPro" id="IPR012727">
    <property type="entry name" value="Gly_oxidase_ThiO"/>
</dbReference>
<evidence type="ECO:0000256" key="9">
    <source>
        <dbReference type="ARBA" id="ARBA00039751"/>
    </source>
</evidence>
<dbReference type="EC" id="1.4.3.3" evidence="8"/>
<evidence type="ECO:0000256" key="2">
    <source>
        <dbReference type="ARBA" id="ARBA00004948"/>
    </source>
</evidence>
<dbReference type="InterPro" id="IPR006076">
    <property type="entry name" value="FAD-dep_OxRdtase"/>
</dbReference>
<dbReference type="AlphaFoldDB" id="A0A5R9J4L7"/>
<proteinExistence type="inferred from homology"/>
<dbReference type="RefSeq" id="WP_138326032.1">
    <property type="nucleotide sequence ID" value="NZ_VCDI01000003.1"/>
</dbReference>
<dbReference type="InterPro" id="IPR023209">
    <property type="entry name" value="DAO"/>
</dbReference>
<dbReference type="PANTHER" id="PTHR11530">
    <property type="entry name" value="D-AMINO ACID OXIDASE"/>
    <property type="match status" value="1"/>
</dbReference>
<dbReference type="SUPFAM" id="SSF51905">
    <property type="entry name" value="FAD/NAD(P)-binding domain"/>
    <property type="match status" value="1"/>
</dbReference>
<dbReference type="GO" id="GO:0009228">
    <property type="term" value="P:thiamine biosynthetic process"/>
    <property type="evidence" value="ECO:0007669"/>
    <property type="project" value="UniProtKB-KW"/>
</dbReference>
<dbReference type="UniPathway" id="UPA00060"/>
<dbReference type="GO" id="GO:0046416">
    <property type="term" value="P:D-amino acid metabolic process"/>
    <property type="evidence" value="ECO:0007669"/>
    <property type="project" value="InterPro"/>
</dbReference>
<dbReference type="GO" id="GO:0009229">
    <property type="term" value="P:thiamine diphosphate biosynthetic process"/>
    <property type="evidence" value="ECO:0007669"/>
    <property type="project" value="UniProtKB-UniPathway"/>
</dbReference>
<comment type="pathway">
    <text evidence="2">Cofactor biosynthesis; thiamine diphosphate biosynthesis.</text>
</comment>
<dbReference type="Gene3D" id="3.30.9.10">
    <property type="entry name" value="D-Amino Acid Oxidase, subunit A, domain 2"/>
    <property type="match status" value="1"/>
</dbReference>
<gene>
    <name evidence="12" type="primary">thiO</name>
    <name evidence="12" type="ORF">FE263_10990</name>
</gene>
<accession>A0A5R9J4L7</accession>